<protein>
    <submittedName>
        <fullName evidence="1">Uncharacterized protein</fullName>
    </submittedName>
</protein>
<dbReference type="Proteomes" id="UP001515480">
    <property type="component" value="Unassembled WGS sequence"/>
</dbReference>
<dbReference type="AlphaFoldDB" id="A0AB34KBQ4"/>
<reference evidence="1 2" key="1">
    <citation type="journal article" date="2024" name="Science">
        <title>Giant polyketide synthase enzymes in the biosynthesis of giant marine polyether toxins.</title>
        <authorList>
            <person name="Fallon T.R."/>
            <person name="Shende V.V."/>
            <person name="Wierzbicki I.H."/>
            <person name="Pendleton A.L."/>
            <person name="Watervoot N.F."/>
            <person name="Auber R.P."/>
            <person name="Gonzalez D.J."/>
            <person name="Wisecaver J.H."/>
            <person name="Moore B.S."/>
        </authorList>
    </citation>
    <scope>NUCLEOTIDE SEQUENCE [LARGE SCALE GENOMIC DNA]</scope>
    <source>
        <strain evidence="1 2">12B1</strain>
    </source>
</reference>
<evidence type="ECO:0000313" key="2">
    <source>
        <dbReference type="Proteomes" id="UP001515480"/>
    </source>
</evidence>
<keyword evidence="2" id="KW-1185">Reference proteome</keyword>
<name>A0AB34KBQ4_PRYPA</name>
<sequence length="404" mass="45560">MLLLSSATAHPKPRWRETSKSLDWDRFRCPTGRYMEPGGGGPPVDRTPRLHRHLRQGLARGLVPSLLDAPTRFAPNGSTFHTHESAAWPKPQRCRARRKQVCQANPHFCLILPQGNAPRTSLVSDRHRIEFRQVWKVASSSLASFFYCNMWGDLRAEKLLPGQPPPPADKRNRRLVVVPTREPISRFIASSFEVLERLVNHVSPGGSRMPDDMYAEPAGPLSHTVLSATTSWFKPLLLLTNLTGLEREVQLRALVTGFLEDIECAIVYSAAEHLATQMSFITSGYSERAVLDFQIKIPNVTQDLERLGHMIKYRPQTNHSVWKCPLGRENDGATKAKFHVNKQDFLNVLANHPSLVQRLCTVYIQDYLCLGFALPAECEGGRELGWLDGPTHGRGRHPERVDLH</sequence>
<gene>
    <name evidence="1" type="ORF">AB1Y20_001557</name>
</gene>
<proteinExistence type="predicted"/>
<comment type="caution">
    <text evidence="1">The sequence shown here is derived from an EMBL/GenBank/DDBJ whole genome shotgun (WGS) entry which is preliminary data.</text>
</comment>
<evidence type="ECO:0000313" key="1">
    <source>
        <dbReference type="EMBL" id="KAL1530657.1"/>
    </source>
</evidence>
<organism evidence="1 2">
    <name type="scientific">Prymnesium parvum</name>
    <name type="common">Toxic golden alga</name>
    <dbReference type="NCBI Taxonomy" id="97485"/>
    <lineage>
        <taxon>Eukaryota</taxon>
        <taxon>Haptista</taxon>
        <taxon>Haptophyta</taxon>
        <taxon>Prymnesiophyceae</taxon>
        <taxon>Prymnesiales</taxon>
        <taxon>Prymnesiaceae</taxon>
        <taxon>Prymnesium</taxon>
    </lineage>
</organism>
<accession>A0AB34KBQ4</accession>
<dbReference type="EMBL" id="JBGBPQ010000001">
    <property type="protein sequence ID" value="KAL1530657.1"/>
    <property type="molecule type" value="Genomic_DNA"/>
</dbReference>